<dbReference type="OrthoDB" id="233409at2"/>
<reference evidence="13 14" key="1">
    <citation type="submission" date="2019-11" db="EMBL/GenBank/DDBJ databases">
        <authorList>
            <person name="Holert J."/>
        </authorList>
    </citation>
    <scope>NUCLEOTIDE SEQUENCE [LARGE SCALE GENOMIC DNA]</scope>
    <source>
        <strain evidence="13">SB11_3</strain>
    </source>
</reference>
<comment type="subcellular location">
    <subcellularLocation>
        <location evidence="1">Endoplasmic reticulum membrane</location>
        <topology evidence="1">Multi-pass membrane protein</topology>
    </subcellularLocation>
</comment>
<feature type="transmembrane region" description="Helical" evidence="12">
    <location>
        <begin position="411"/>
        <end position="439"/>
    </location>
</feature>
<organism evidence="13 14">
    <name type="scientific">BD1-7 clade bacterium</name>
    <dbReference type="NCBI Taxonomy" id="2029982"/>
    <lineage>
        <taxon>Bacteria</taxon>
        <taxon>Pseudomonadati</taxon>
        <taxon>Pseudomonadota</taxon>
        <taxon>Gammaproteobacteria</taxon>
        <taxon>Cellvibrionales</taxon>
        <taxon>Spongiibacteraceae</taxon>
        <taxon>BD1-7 clade</taxon>
    </lineage>
</organism>
<dbReference type="EMBL" id="CACSIO010000034">
    <property type="protein sequence ID" value="CAA0118189.1"/>
    <property type="molecule type" value="Genomic_DNA"/>
</dbReference>
<evidence type="ECO:0000256" key="9">
    <source>
        <dbReference type="ARBA" id="ARBA00022989"/>
    </source>
</evidence>
<feature type="transmembrane region" description="Helical" evidence="12">
    <location>
        <begin position="524"/>
        <end position="547"/>
    </location>
</feature>
<sequence length="591" mass="66473">MKLWSTGLQWQTLNDEFLLYHKSPGNIAAHQITVFAGFCAFWALVYAMSTPASLILALVYPAVLSRFLPHRLWLSTVLVLLAQWGLVLMLSINWEWALSLVILSSALQELAHVIFREKTYQSTYIREPGWIRKSILHTLLLLPLMVDLSRQQFPLGFLLARRRILDCHLGAEFDTDMQALRQWILDQQPPNDKTSHWWRADLSTNAHGCFDAIGDADVIHNGFRDLFSVDAFVERIPAMDEVYVAGPDRNLSSDKVFPMPHTDGPYAVYPGASVYRCLVAVGPNQQVTTHFPMSHADFDAADDAYCLQTGDVLGFDYHRELHFIRTNTEADDCGPRMVMKLHYLVGTSGLKGYSQVLARLSARYNQTARELFLATIKPTSIISRILALWILLSTKVFQYVQRYCGAANLAWVGVCAGATAISGNPVWMLAGTSYVHYLIYIRTFSTRERLSFNTFRRDATFFKTVSMLQLFMWAGIYFQPSLIALLLVIVGYSISALAAMRLGPVRTFFGAEQGEVPYEKVAGFPYGWIPHPMIVGALTGLIGLSMFTGLTERFGWLIPLHIGFYLVHLAQEIWVGHRGSAPADEGRADAL</sequence>
<evidence type="ECO:0000256" key="8">
    <source>
        <dbReference type="ARBA" id="ARBA00022824"/>
    </source>
</evidence>
<keyword evidence="10 12" id="KW-0472">Membrane</keyword>
<keyword evidence="8" id="KW-0256">Endoplasmic reticulum</keyword>
<keyword evidence="6" id="KW-0949">S-adenosyl-L-methionine</keyword>
<comment type="pathway">
    <text evidence="2">Phospholipid metabolism; phosphatidylcholine biosynthesis.</text>
</comment>
<dbReference type="AlphaFoldDB" id="A0A5S9QHL5"/>
<feature type="transmembrane region" description="Helical" evidence="12">
    <location>
        <begin position="553"/>
        <end position="570"/>
    </location>
</feature>
<accession>A0A5S9QHL5</accession>
<comment type="pathway">
    <text evidence="3">Lipid metabolism.</text>
</comment>
<name>A0A5S9QHL5_9GAMM</name>
<keyword evidence="9 12" id="KW-1133">Transmembrane helix</keyword>
<evidence type="ECO:0000256" key="5">
    <source>
        <dbReference type="ARBA" id="ARBA00022679"/>
    </source>
</evidence>
<dbReference type="Pfam" id="PF04191">
    <property type="entry name" value="PEMT"/>
    <property type="match status" value="1"/>
</dbReference>
<feature type="transmembrane region" description="Helical" evidence="12">
    <location>
        <begin position="32"/>
        <end position="60"/>
    </location>
</feature>
<dbReference type="GO" id="GO:0006656">
    <property type="term" value="P:phosphatidylcholine biosynthetic process"/>
    <property type="evidence" value="ECO:0007669"/>
    <property type="project" value="InterPro"/>
</dbReference>
<evidence type="ECO:0000256" key="7">
    <source>
        <dbReference type="ARBA" id="ARBA00022692"/>
    </source>
</evidence>
<feature type="transmembrane region" description="Helical" evidence="12">
    <location>
        <begin position="371"/>
        <end position="391"/>
    </location>
</feature>
<dbReference type="GO" id="GO:0032259">
    <property type="term" value="P:methylation"/>
    <property type="evidence" value="ECO:0007669"/>
    <property type="project" value="UniProtKB-KW"/>
</dbReference>
<evidence type="ECO:0000313" key="14">
    <source>
        <dbReference type="Proteomes" id="UP000441399"/>
    </source>
</evidence>
<evidence type="ECO:0000256" key="10">
    <source>
        <dbReference type="ARBA" id="ARBA00023136"/>
    </source>
</evidence>
<dbReference type="InterPro" id="IPR007318">
    <property type="entry name" value="Phopholipid_MeTrfase"/>
</dbReference>
<keyword evidence="7 12" id="KW-0812">Transmembrane</keyword>
<evidence type="ECO:0000256" key="1">
    <source>
        <dbReference type="ARBA" id="ARBA00004477"/>
    </source>
</evidence>
<dbReference type="EC" id="2.1.1.71" evidence="11"/>
<evidence type="ECO:0000256" key="2">
    <source>
        <dbReference type="ARBA" id="ARBA00004969"/>
    </source>
</evidence>
<evidence type="ECO:0000256" key="11">
    <source>
        <dbReference type="ARBA" id="ARBA00034137"/>
    </source>
</evidence>
<dbReference type="PANTHER" id="PTHR15458:SF5">
    <property type="entry name" value="PHOSPHATIDYLETHANOLAMINE N-METHYLTRANSFERASE"/>
    <property type="match status" value="1"/>
</dbReference>
<keyword evidence="5" id="KW-0808">Transferase</keyword>
<dbReference type="PANTHER" id="PTHR15458">
    <property type="entry name" value="PHOSPHATIDYLETHANOLAMINE N-METHYLTRANSFERASE"/>
    <property type="match status" value="1"/>
</dbReference>
<feature type="transmembrane region" description="Helical" evidence="12">
    <location>
        <begin position="72"/>
        <end position="90"/>
    </location>
</feature>
<evidence type="ECO:0000256" key="6">
    <source>
        <dbReference type="ARBA" id="ARBA00022691"/>
    </source>
</evidence>
<keyword evidence="14" id="KW-1185">Reference proteome</keyword>
<dbReference type="GO" id="GO:0000773">
    <property type="term" value="F:phosphatidyl-N-methylethanolamine N-methyltransferase activity"/>
    <property type="evidence" value="ECO:0007669"/>
    <property type="project" value="UniProtKB-EC"/>
</dbReference>
<dbReference type="InterPro" id="IPR024960">
    <property type="entry name" value="PEMT/MFAP"/>
</dbReference>
<evidence type="ECO:0000256" key="4">
    <source>
        <dbReference type="ARBA" id="ARBA00022603"/>
    </source>
</evidence>
<keyword evidence="4" id="KW-0489">Methyltransferase</keyword>
<protein>
    <recommendedName>
        <fullName evidence="11">phosphatidyl-N-methylethanolamine N-methyltransferase</fullName>
        <ecNumber evidence="11">2.1.1.71</ecNumber>
    </recommendedName>
</protein>
<evidence type="ECO:0000256" key="3">
    <source>
        <dbReference type="ARBA" id="ARBA00005189"/>
    </source>
</evidence>
<dbReference type="Proteomes" id="UP000441399">
    <property type="component" value="Unassembled WGS sequence"/>
</dbReference>
<evidence type="ECO:0000313" key="13">
    <source>
        <dbReference type="EMBL" id="CAA0118189.1"/>
    </source>
</evidence>
<proteinExistence type="predicted"/>
<gene>
    <name evidence="13" type="ORF">OPDIPICF_02053</name>
</gene>
<evidence type="ECO:0000256" key="12">
    <source>
        <dbReference type="SAM" id="Phobius"/>
    </source>
</evidence>